<dbReference type="KEGG" id="tvo:TVG1477736"/>
<dbReference type="PaxDb" id="273116-14325670"/>
<protein>
    <recommendedName>
        <fullName evidence="3">TIGR00266 family protein</fullName>
    </recommendedName>
</protein>
<dbReference type="InterPro" id="IPR016031">
    <property type="entry name" value="Trp_RNA-bd_attenuator-like_dom"/>
</dbReference>
<evidence type="ECO:0008006" key="3">
    <source>
        <dbReference type="Google" id="ProtNLM"/>
    </source>
</evidence>
<organism evidence="1 2">
    <name type="scientific">Thermoplasma volcanium (strain ATCC 51530 / DSM 4299 / JCM 9571 / NBRC 15438 / GSS1)</name>
    <dbReference type="NCBI Taxonomy" id="273116"/>
    <lineage>
        <taxon>Archaea</taxon>
        <taxon>Methanobacteriati</taxon>
        <taxon>Thermoplasmatota</taxon>
        <taxon>Thermoplasmata</taxon>
        <taxon>Thermoplasmatales</taxon>
        <taxon>Thermoplasmataceae</taxon>
        <taxon>Thermoplasma</taxon>
    </lineage>
</organism>
<evidence type="ECO:0000313" key="2">
    <source>
        <dbReference type="Proteomes" id="UP000001017"/>
    </source>
</evidence>
<dbReference type="Pfam" id="PF01987">
    <property type="entry name" value="AIM24"/>
    <property type="match status" value="1"/>
</dbReference>
<dbReference type="InterPro" id="IPR036983">
    <property type="entry name" value="AIM24_sf"/>
</dbReference>
<name>Q978I4_THEVO</name>
<dbReference type="PANTHER" id="PTHR43657:SF1">
    <property type="entry name" value="ALTERED INHERITANCE OF MITOCHONDRIA PROTEIN 24, MITOCHONDRIAL"/>
    <property type="match status" value="1"/>
</dbReference>
<gene>
    <name evidence="1" type="ORF">TVG1477736</name>
</gene>
<dbReference type="AlphaFoldDB" id="Q978I4"/>
<dbReference type="InterPro" id="IPR002838">
    <property type="entry name" value="AIM24"/>
</dbReference>
<dbReference type="PANTHER" id="PTHR43657">
    <property type="entry name" value="TRYPTOPHAN RNA-BINDING ATTENUATOR PROTEIN-LIKE PROTEIN"/>
    <property type="match status" value="1"/>
</dbReference>
<sequence length="222" mass="23984">MPSMVDYEIAGQEVQYLKAKLSPEEYVYIEPGHLIYKDASVRLGASAGGLRGAFSHLLSGSAVFLLKVEGPGEIVSAGFLPGKVVRIDLNGNSIIAEFNAFLAMDSTVSYSTKFAGITQAIFGGEGVFLERFSGNGSVFLHGHGLPIVKDLKPGEEIQAEMSHLLAFEDGMEYTIERIGGLKTMLLAGAEGEGLFFARIRGPGRVWLHTISLFQLAAKLMRR</sequence>
<dbReference type="NCBIfam" id="TIGR00266">
    <property type="entry name" value="TIGR00266 family protein"/>
    <property type="match status" value="1"/>
</dbReference>
<reference evidence="1 2" key="1">
    <citation type="journal article" date="1999" name="Proc. Jpn. Acad.">
        <title>Determination of the complete genomic DNA sequence of Thermoplasma volvanium GSS1.</title>
        <authorList>
            <person name="Kawashima T."/>
            <person name="Yamamoto Y."/>
            <person name="Aramaki H."/>
            <person name="Nunoshiba T."/>
            <person name="Kawamoto T."/>
            <person name="Watanabe K."/>
            <person name="Yamazaki M."/>
            <person name="Kanehori K."/>
            <person name="Amano N."/>
            <person name="Ohya Y."/>
            <person name="Makino K."/>
            <person name="Suzuki M."/>
        </authorList>
    </citation>
    <scope>NUCLEOTIDE SEQUENCE [LARGE SCALE GENOMIC DNA]</scope>
    <source>
        <strain evidence="2">ATCC 51530 / DSM 4299 / JCM 9571 / NBRC 15438 / GSS1</strain>
    </source>
</reference>
<dbReference type="Gene3D" id="3.60.160.10">
    <property type="entry name" value="Mitochondrial biogenesis AIM24"/>
    <property type="match status" value="1"/>
</dbReference>
<accession>Q978I4</accession>
<dbReference type="PhylomeDB" id="Q978I4"/>
<reference evidence="1 2" key="2">
    <citation type="journal article" date="2000" name="Proc. Natl. Acad. Sci. U.S.A.">
        <title>Archaeal adaptation to higher temperatures revealed by genomic sequence of Thermoplasma volcanium.</title>
        <authorList>
            <person name="Kawashima T."/>
            <person name="Amano N."/>
            <person name="Koike H."/>
            <person name="Makino S."/>
            <person name="Higuchi S."/>
            <person name="Kawashima-Ohya Y."/>
            <person name="Watanabe K."/>
            <person name="Yamazaki M."/>
            <person name="Kanehori K."/>
            <person name="Kawamoto T."/>
            <person name="Nunoshiba T."/>
            <person name="Yamamoto Y."/>
            <person name="Aramaki H."/>
            <person name="Makino K."/>
            <person name="Suzuki M."/>
        </authorList>
    </citation>
    <scope>NUCLEOTIDE SEQUENCE [LARGE SCALE GENOMIC DNA]</scope>
    <source>
        <strain evidence="2">ATCC 51530 / DSM 4299 / JCM 9571 / NBRC 15438 / GSS1</strain>
    </source>
</reference>
<dbReference type="EMBL" id="BA000011">
    <property type="protein sequence ID" value="BAB60573.1"/>
    <property type="molecule type" value="Genomic_DNA"/>
</dbReference>
<proteinExistence type="predicted"/>
<evidence type="ECO:0000313" key="1">
    <source>
        <dbReference type="EMBL" id="BAB60573.1"/>
    </source>
</evidence>
<dbReference type="HOGENOM" id="CLU_040551_0_2_2"/>
<keyword evidence="2" id="KW-1185">Reference proteome</keyword>
<dbReference type="Proteomes" id="UP000001017">
    <property type="component" value="Chromosome"/>
</dbReference>
<dbReference type="eggNOG" id="arCOG01907">
    <property type="taxonomic scope" value="Archaea"/>
</dbReference>
<dbReference type="SUPFAM" id="SSF51219">
    <property type="entry name" value="TRAP-like"/>
    <property type="match status" value="1"/>
</dbReference>